<sequence length="363" mass="40190">MYPELIDYIKKAKQQGVSDEQIKQNLLSSGWSPEDIKTATEAGQNPIPISPASPGVSDHTIQSQPKHTLLKIILPVILLVALATGGYIFYAKQKTGIPLMPSAELVINEGVSQASSQTSTSSNPDIEKVKIILEDIRQGYLTENTALIVKHSSAETAAFFSSAKMAESTSSFTINSVSQSDLDIVANITVVSGGKIDTQNMVFIKEGDTWKLDLAASIKWEMDQEEKRKQSIVDDKNGYVDLATDIKVVPTNPNINNGNAEIIFTVTNQGTKAVIDQAMEEQIFSGPNKKYLISAGSYPITIAPGEVWEHKFYWEDIQCDKFSSFCFQKGGNVEFYYSMNLDKRVKETNYTNNQTLKNIYFVK</sequence>
<protein>
    <submittedName>
        <fullName evidence="3">Uncharacterized protein</fullName>
    </submittedName>
</protein>
<comment type="caution">
    <text evidence="3">The sequence shown here is derived from an EMBL/GenBank/DDBJ whole genome shotgun (WGS) entry which is preliminary data.</text>
</comment>
<reference evidence="3 4" key="1">
    <citation type="journal article" date="2016" name="Nat. Commun.">
        <title>Thousands of microbial genomes shed light on interconnected biogeochemical processes in an aquifer system.</title>
        <authorList>
            <person name="Anantharaman K."/>
            <person name="Brown C.T."/>
            <person name="Hug L.A."/>
            <person name="Sharon I."/>
            <person name="Castelle C.J."/>
            <person name="Probst A.J."/>
            <person name="Thomas B.C."/>
            <person name="Singh A."/>
            <person name="Wilkins M.J."/>
            <person name="Karaoz U."/>
            <person name="Brodie E.L."/>
            <person name="Williams K.H."/>
            <person name="Hubbard S.S."/>
            <person name="Banfield J.F."/>
        </authorList>
    </citation>
    <scope>NUCLEOTIDE SEQUENCE [LARGE SCALE GENOMIC DNA]</scope>
</reference>
<organism evidence="3 4">
    <name type="scientific">Candidatus Nomurabacteria bacterium RIFCSPHIGHO2_01_FULL_40_24b</name>
    <dbReference type="NCBI Taxonomy" id="1801739"/>
    <lineage>
        <taxon>Bacteria</taxon>
        <taxon>Candidatus Nomuraibacteriota</taxon>
    </lineage>
</organism>
<gene>
    <name evidence="3" type="ORF">A2647_00590</name>
</gene>
<keyword evidence="2" id="KW-0472">Membrane</keyword>
<dbReference type="Gene3D" id="2.60.40.10">
    <property type="entry name" value="Immunoglobulins"/>
    <property type="match status" value="1"/>
</dbReference>
<dbReference type="AlphaFoldDB" id="A0A1F6V9D7"/>
<keyword evidence="2" id="KW-0812">Transmembrane</keyword>
<keyword evidence="2" id="KW-1133">Transmembrane helix</keyword>
<proteinExistence type="predicted"/>
<evidence type="ECO:0000256" key="1">
    <source>
        <dbReference type="SAM" id="MobiDB-lite"/>
    </source>
</evidence>
<dbReference type="EMBL" id="MFTP01000002">
    <property type="protein sequence ID" value="OGI66238.1"/>
    <property type="molecule type" value="Genomic_DNA"/>
</dbReference>
<evidence type="ECO:0000256" key="2">
    <source>
        <dbReference type="SAM" id="Phobius"/>
    </source>
</evidence>
<accession>A0A1F6V9D7</accession>
<evidence type="ECO:0000313" key="3">
    <source>
        <dbReference type="EMBL" id="OGI66238.1"/>
    </source>
</evidence>
<feature type="transmembrane region" description="Helical" evidence="2">
    <location>
        <begin position="69"/>
        <end position="90"/>
    </location>
</feature>
<evidence type="ECO:0000313" key="4">
    <source>
        <dbReference type="Proteomes" id="UP000177370"/>
    </source>
</evidence>
<name>A0A1F6V9D7_9BACT</name>
<feature type="region of interest" description="Disordered" evidence="1">
    <location>
        <begin position="41"/>
        <end position="60"/>
    </location>
</feature>
<dbReference type="Proteomes" id="UP000177370">
    <property type="component" value="Unassembled WGS sequence"/>
</dbReference>
<dbReference type="InterPro" id="IPR013783">
    <property type="entry name" value="Ig-like_fold"/>
</dbReference>